<organism evidence="1 2">
    <name type="scientific">Spiromyces aspiralis</name>
    <dbReference type="NCBI Taxonomy" id="68401"/>
    <lineage>
        <taxon>Eukaryota</taxon>
        <taxon>Fungi</taxon>
        <taxon>Fungi incertae sedis</taxon>
        <taxon>Zoopagomycota</taxon>
        <taxon>Kickxellomycotina</taxon>
        <taxon>Kickxellomycetes</taxon>
        <taxon>Kickxellales</taxon>
        <taxon>Kickxellaceae</taxon>
        <taxon>Spiromyces</taxon>
    </lineage>
</organism>
<dbReference type="Proteomes" id="UP001145114">
    <property type="component" value="Unassembled WGS sequence"/>
</dbReference>
<feature type="non-terminal residue" evidence="1">
    <location>
        <position position="506"/>
    </location>
</feature>
<reference evidence="1" key="1">
    <citation type="submission" date="2022-06" db="EMBL/GenBank/DDBJ databases">
        <title>Phylogenomic reconstructions and comparative analyses of Kickxellomycotina fungi.</title>
        <authorList>
            <person name="Reynolds N.K."/>
            <person name="Stajich J.E."/>
            <person name="Barry K."/>
            <person name="Grigoriev I.V."/>
            <person name="Crous P."/>
            <person name="Smith M.E."/>
        </authorList>
    </citation>
    <scope>NUCLEOTIDE SEQUENCE</scope>
    <source>
        <strain evidence="1">RSA 2271</strain>
    </source>
</reference>
<dbReference type="EMBL" id="JAMZIH010000968">
    <property type="protein sequence ID" value="KAJ1678646.1"/>
    <property type="molecule type" value="Genomic_DNA"/>
</dbReference>
<protein>
    <submittedName>
        <fullName evidence="1">Uncharacterized protein</fullName>
    </submittedName>
</protein>
<name>A0ACC1HSK7_9FUNG</name>
<gene>
    <name evidence="1" type="ORF">EV182_003625</name>
</gene>
<comment type="caution">
    <text evidence="1">The sequence shown here is derived from an EMBL/GenBank/DDBJ whole genome shotgun (WGS) entry which is preliminary data.</text>
</comment>
<accession>A0ACC1HSK7</accession>
<sequence length="506" mass="56069">CDGNDYASEDLPPPPYKPNPSRSSINIVHSGHSNPGINEALSRGHHSVPALPRPLAGGSSGSSDSVTNNRTAREGSVSKGNTPRSPSHGNSVYPHSPYQFEQQAYQERYEDAEQMEPEQVYRDPRHQRAHANPRGPDMTPASGWSPRANSAATFAGPPHGAPSPSSSAEHIRTNGGQTALLPPQSIDLPDNLARAMARRQQNMRARPTSHYSVGSGAPKSPYGYNDPPSSRHNLSSPNIGYFTRPVNNQVQIHMTGAASPDDTSEDEKARFEKYEKMSEDELGLCKKKYEMALEELVHTEEVYVNNLSTLVELYYKPIEVAISSMRRPPSEKEDNPLAALFCNLLEIKDVSARFLHELKQAMVTPNAVGGSSGHLGLHEDFETSMRVSIVILGHLDGFAEPYATYSANHMRSLTYLAELQRCVNATTIGNRATPLQCKVWDCIQVGEKDPRSNRQPIKSYLMFPIQRIMRYPIMIREIQKHAPIIDYLTWAQHRQRQGGGSDGWDA</sequence>
<proteinExistence type="predicted"/>
<evidence type="ECO:0000313" key="2">
    <source>
        <dbReference type="Proteomes" id="UP001145114"/>
    </source>
</evidence>
<evidence type="ECO:0000313" key="1">
    <source>
        <dbReference type="EMBL" id="KAJ1678646.1"/>
    </source>
</evidence>
<keyword evidence="2" id="KW-1185">Reference proteome</keyword>
<feature type="non-terminal residue" evidence="1">
    <location>
        <position position="1"/>
    </location>
</feature>